<comment type="caution">
    <text evidence="2">The sequence shown here is derived from an EMBL/GenBank/DDBJ whole genome shotgun (WGS) entry which is preliminary data.</text>
</comment>
<evidence type="ECO:0000313" key="2">
    <source>
        <dbReference type="EMBL" id="KAG2381908.1"/>
    </source>
</evidence>
<protein>
    <recommendedName>
        <fullName evidence="4">SHSP domain-containing protein</fullName>
    </recommendedName>
</protein>
<feature type="region of interest" description="Disordered" evidence="1">
    <location>
        <begin position="230"/>
        <end position="295"/>
    </location>
</feature>
<sequence length="308" mass="34654">MKKLLCSSRSIATNSFGNICAKKSFLALITANSHTLHNNDHQNIRSFSCCIIPMKKKSNSGAIVKSKKKRIGQSFFVDGDDDFVMFEASSHYDGDIGDESAFFHPMMGMAPDLFDQAFQYDKEHQNHDSVAINWHEEKDHHELVITCPGLTKKSAKATFDKSDNSIVIKGKLKPIASHIESITFHRRVSLPDNVNFNEKPYITDINVERSEYCDHEGICVIIAKTGCEPARSHSNTPENTNSVDASEVDDETNDMFESSQHFSDESEEMPQSHAKPKPKKKPKKSSKPSKNTFDEDFIIDAQFIEKCA</sequence>
<gene>
    <name evidence="2" type="ORF">C9374_005700</name>
</gene>
<evidence type="ECO:0000313" key="3">
    <source>
        <dbReference type="Proteomes" id="UP000816034"/>
    </source>
</evidence>
<name>A0AA88GNY5_NAELO</name>
<dbReference type="Gene3D" id="2.60.40.790">
    <property type="match status" value="1"/>
</dbReference>
<feature type="compositionally biased region" description="Polar residues" evidence="1">
    <location>
        <begin position="232"/>
        <end position="244"/>
    </location>
</feature>
<accession>A0AA88GNY5</accession>
<keyword evidence="3" id="KW-1185">Reference proteome</keyword>
<dbReference type="RefSeq" id="XP_044547587.1">
    <property type="nucleotide sequence ID" value="XM_044695480.1"/>
</dbReference>
<reference evidence="2 3" key="1">
    <citation type="journal article" date="2018" name="BMC Genomics">
        <title>The genome of Naegleria lovaniensis, the basis for a comparative approach to unravel pathogenicity factors of the human pathogenic amoeba N. fowleri.</title>
        <authorList>
            <person name="Liechti N."/>
            <person name="Schurch N."/>
            <person name="Bruggmann R."/>
            <person name="Wittwer M."/>
        </authorList>
    </citation>
    <scope>NUCLEOTIDE SEQUENCE [LARGE SCALE GENOMIC DNA]</scope>
    <source>
        <strain evidence="2 3">ATCC 30569</strain>
    </source>
</reference>
<feature type="compositionally biased region" description="Basic residues" evidence="1">
    <location>
        <begin position="274"/>
        <end position="287"/>
    </location>
</feature>
<organism evidence="2 3">
    <name type="scientific">Naegleria lovaniensis</name>
    <name type="common">Amoeba</name>
    <dbReference type="NCBI Taxonomy" id="51637"/>
    <lineage>
        <taxon>Eukaryota</taxon>
        <taxon>Discoba</taxon>
        <taxon>Heterolobosea</taxon>
        <taxon>Tetramitia</taxon>
        <taxon>Eutetramitia</taxon>
        <taxon>Vahlkampfiidae</taxon>
        <taxon>Naegleria</taxon>
    </lineage>
</organism>
<dbReference type="InterPro" id="IPR008978">
    <property type="entry name" value="HSP20-like_chaperone"/>
</dbReference>
<dbReference type="Proteomes" id="UP000816034">
    <property type="component" value="Unassembled WGS sequence"/>
</dbReference>
<dbReference type="CDD" id="cd00298">
    <property type="entry name" value="ACD_sHsps_p23-like"/>
    <property type="match status" value="1"/>
</dbReference>
<dbReference type="EMBL" id="PYSW02000025">
    <property type="protein sequence ID" value="KAG2381908.1"/>
    <property type="molecule type" value="Genomic_DNA"/>
</dbReference>
<evidence type="ECO:0000256" key="1">
    <source>
        <dbReference type="SAM" id="MobiDB-lite"/>
    </source>
</evidence>
<dbReference type="AlphaFoldDB" id="A0AA88GNY5"/>
<dbReference type="GeneID" id="68098155"/>
<dbReference type="SUPFAM" id="SSF49764">
    <property type="entry name" value="HSP20-like chaperones"/>
    <property type="match status" value="1"/>
</dbReference>
<evidence type="ECO:0008006" key="4">
    <source>
        <dbReference type="Google" id="ProtNLM"/>
    </source>
</evidence>
<proteinExistence type="predicted"/>